<feature type="region of interest" description="Disordered" evidence="7">
    <location>
        <begin position="1022"/>
        <end position="1042"/>
    </location>
</feature>
<dbReference type="PROSITE" id="PS51348">
    <property type="entry name" value="GLYCOSYL_HYDROL_F22_2"/>
    <property type="match status" value="4"/>
</dbReference>
<evidence type="ECO:0000313" key="11">
    <source>
        <dbReference type="Proteomes" id="UP001652680"/>
    </source>
</evidence>
<dbReference type="InterPro" id="IPR019799">
    <property type="entry name" value="Glyco_hydro_22_CS"/>
</dbReference>
<dbReference type="InterPro" id="IPR001916">
    <property type="entry name" value="Glyco_hydro_22"/>
</dbReference>
<dbReference type="CDD" id="cd16899">
    <property type="entry name" value="LYZ_C_invert"/>
    <property type="match status" value="4"/>
</dbReference>
<feature type="signal peptide" evidence="8">
    <location>
        <begin position="1"/>
        <end position="17"/>
    </location>
</feature>
<feature type="compositionally biased region" description="Low complexity" evidence="7">
    <location>
        <begin position="1088"/>
        <end position="1183"/>
    </location>
</feature>
<feature type="compositionally biased region" description="Polar residues" evidence="7">
    <location>
        <begin position="1077"/>
        <end position="1087"/>
    </location>
</feature>
<feature type="region of interest" description="Disordered" evidence="7">
    <location>
        <begin position="986"/>
        <end position="1010"/>
    </location>
</feature>
<dbReference type="OrthoDB" id="17373at2759"/>
<dbReference type="InterPro" id="IPR023346">
    <property type="entry name" value="Lysozyme-like_dom_sf"/>
</dbReference>
<proteinExistence type="inferred from homology"/>
<dbReference type="RefSeq" id="XP_016969015.1">
    <property type="nucleotide sequence ID" value="XM_017113526.1"/>
</dbReference>
<evidence type="ECO:0000256" key="6">
    <source>
        <dbReference type="RuleBase" id="RU004440"/>
    </source>
</evidence>
<evidence type="ECO:0000256" key="8">
    <source>
        <dbReference type="SAM" id="SignalP"/>
    </source>
</evidence>
<protein>
    <recommendedName>
        <fullName evidence="2">lysozyme</fullName>
        <ecNumber evidence="2">3.2.1.17</ecNumber>
    </recommendedName>
</protein>
<dbReference type="GO" id="GO:0031640">
    <property type="term" value="P:killing of cells of another organism"/>
    <property type="evidence" value="ECO:0007669"/>
    <property type="project" value="UniProtKB-KW"/>
</dbReference>
<feature type="compositionally biased region" description="Low complexity" evidence="7">
    <location>
        <begin position="1028"/>
        <end position="1042"/>
    </location>
</feature>
<dbReference type="PANTHER" id="PTHR11407">
    <property type="entry name" value="LYSOZYME C"/>
    <property type="match status" value="1"/>
</dbReference>
<gene>
    <name evidence="12" type="primary">LOC108037076</name>
    <name evidence="10" type="synonym">108037076</name>
</gene>
<keyword evidence="4" id="KW-1015">Disulfide bond</keyword>
<evidence type="ECO:0000256" key="4">
    <source>
        <dbReference type="ARBA" id="ARBA00023157"/>
    </source>
</evidence>
<reference evidence="10" key="3">
    <citation type="submission" date="2025-05" db="UniProtKB">
        <authorList>
            <consortium name="EnsemblMetazoa"/>
        </authorList>
    </citation>
    <scope>IDENTIFICATION</scope>
</reference>
<dbReference type="PRINTS" id="PR00135">
    <property type="entry name" value="LYZLACT"/>
</dbReference>
<name>A0A6P4DU24_DRORH</name>
<organism evidence="12">
    <name type="scientific">Drosophila rhopaloa</name>
    <name type="common">Fruit fly</name>
    <dbReference type="NCBI Taxonomy" id="1041015"/>
    <lineage>
        <taxon>Eukaryota</taxon>
        <taxon>Metazoa</taxon>
        <taxon>Ecdysozoa</taxon>
        <taxon>Arthropoda</taxon>
        <taxon>Hexapoda</taxon>
        <taxon>Insecta</taxon>
        <taxon>Pterygota</taxon>
        <taxon>Neoptera</taxon>
        <taxon>Endopterygota</taxon>
        <taxon>Diptera</taxon>
        <taxon>Brachycera</taxon>
        <taxon>Muscomorpha</taxon>
        <taxon>Ephydroidea</taxon>
        <taxon>Drosophilidae</taxon>
        <taxon>Drosophila</taxon>
        <taxon>Sophophora</taxon>
    </lineage>
</organism>
<keyword evidence="3" id="KW-0929">Antimicrobial</keyword>
<reference evidence="12" key="2">
    <citation type="submission" date="2025-04" db="UniProtKB">
        <authorList>
            <consortium name="RefSeq"/>
        </authorList>
    </citation>
    <scope>IDENTIFICATION</scope>
</reference>
<feature type="compositionally biased region" description="Polar residues" evidence="7">
    <location>
        <begin position="1244"/>
        <end position="1255"/>
    </location>
</feature>
<sequence>MWSWSVVFVLLPVLATAKIFDRCELANVLQQRFGLPAAQVATLVCIAQHSSDFNTAAFGGGAGLGGGSHGLFQISDVYWCSPPGQGKGCGLSCSSLRDDDIGDDVLCVRKIYAEHQRISGDGFTAWQAYGAYCRQDAASYVAGCGGPGSSVLSVAASYQKPQQVQVHSYPVNHYHQVAQVQTQGKIYSRCELAQELFYQHKLPMPQIPTWVCIAQHESSFNTAAVGRLNADGSADHGLFQISDLFWCTHDQRAGKGCHATCNQFLDSSIADDVQCIRRIHQEHTQISGDGFNAWTVYKRNCLNQHYEQVAACFAKPPAHQHPNAIGGGPAKQKVSYAYQFGQVQVQQNPAPITPAVNQYYRPAPPVLSYQTNVAAYSGNPFFRPRPVNTQAQTQIPPRQHPNAIGLPFKNQSPANPFYSHKQPVQYQPHYQSHFQTHNQRTGKVYNRCELAEELYFSHKFPMQELATWVCIAEHESSFNTAAVGRLNADGSADHGLFQISDLYWCTHDEGGGKGCHIDCHRLLDSDISDDVKCVRTIYEEHTRISGDGFTAWTVYNGHCRQKTRADIASCFEDKDLPREVIKPAKGNELVRKGAPPSKGKIYNRCELAKELYHTHKLPMREIPTWVCIAQHESSFNTAAVGKLNTDGSEDHGLFQISDIYWCSHDQTSGKACHIECDRLLDSDISDDVQCIRTIHEEHTRLSGDGFNAWTVYNGHCRNQNLAQLSDCFDGNEIAEADKISPYGEKPQVKPHQSVLGKPQQKVATFQEYGGNPFLQNLQAAKTPQTHVLPTKLTNKITNNSFSPKEPQTNKLYASNPFFNNQLVNKPTPTLGTATYSTQKPNYDRNPFLKAPGSIKPSVTTSHTLEEVKPHQSLPYAHNPFLSLLGKPIVPARAPVNPKPKPSSPSKSPSKPPQLVNRPYVSSDSFRNEVIKFTATSAAVETTTSVTKQSVATTTRKPLTAATKKPVPTTAKTTSLPLWSWQTSTSAKPTITESGNRYTATTKASAQPTTTRSVITNKPATISTTGKITRPTPSSPKGTTTRKTTALTIPTTTRSNTSLITYPTTRPSIRTTSSPATYSTKRPISTTHPTYRSTTSPISTTRSTTRLTTQPTTRPTIRLTTQPTSRPTARSTTQPITRPTTKPTTPSTRSTISIAYQQKSTTTKPTSRHTTVSKATKRPTTTTRPVTTTRYIATTHQSVIAKTTNRYAALYSPTSRPNVISKSSTRYTTTTPPKTKSPYHYISVTKPTTRPNPTIRSTTAIRYSPTTHQPLTTRNTTRYSAISTPTTRQGSTTPRPYLLTSTTKKSATSKDPFDHPFFQKFKAKFEKTPSQAQNPKTTATIIRNQNQTTSSPYYAKYQENKMKTGAKTVLSYDFGHNRTTRPKSAFDVYLNWNKS</sequence>
<feature type="domain" description="Glycosyl hydrolases family 22 (GH22)" evidence="9">
    <location>
        <begin position="515"/>
        <end position="533"/>
    </location>
</feature>
<evidence type="ECO:0000256" key="7">
    <source>
        <dbReference type="SAM" id="MobiDB-lite"/>
    </source>
</evidence>
<evidence type="ECO:0000259" key="9">
    <source>
        <dbReference type="PROSITE" id="PS00128"/>
    </source>
</evidence>
<comment type="catalytic activity">
    <reaction evidence="1">
        <text>Hydrolysis of (1-&gt;4)-beta-linkages between N-acetylmuramic acid and N-acetyl-D-glucosamine residues in a peptidoglycan and between N-acetyl-D-glucosamine residues in chitodextrins.</text>
        <dbReference type="EC" id="3.2.1.17"/>
    </reaction>
</comment>
<reference evidence="11" key="1">
    <citation type="journal article" date="2021" name="Elife">
        <title>Highly contiguous assemblies of 101 drosophilid genomes.</title>
        <authorList>
            <person name="Kim B.Y."/>
            <person name="Wang J.R."/>
            <person name="Miller D.E."/>
            <person name="Barmina O."/>
            <person name="Delaney E."/>
            <person name="Thompson A."/>
            <person name="Comeault A.A."/>
            <person name="Peede D."/>
            <person name="D'Agostino E.R."/>
            <person name="Pelaez J."/>
            <person name="Aguilar J.M."/>
            <person name="Haji D."/>
            <person name="Matsunaga T."/>
            <person name="Armstrong E.E."/>
            <person name="Zych M."/>
            <person name="Ogawa Y."/>
            <person name="Stamenkovic-Radak M."/>
            <person name="Jelic M."/>
            <person name="Veselinovic M.S."/>
            <person name="Tanaskovic M."/>
            <person name="Eric P."/>
            <person name="Gao J.J."/>
            <person name="Katoh T.K."/>
            <person name="Toda M.J."/>
            <person name="Watabe H."/>
            <person name="Watada M."/>
            <person name="Davis J.S."/>
            <person name="Moyle L.C."/>
            <person name="Manoli G."/>
            <person name="Bertolini E."/>
            <person name="Kostal V."/>
            <person name="Hawley R.S."/>
            <person name="Takahashi A."/>
            <person name="Jones C.D."/>
            <person name="Price D.K."/>
            <person name="Whiteman N."/>
            <person name="Kopp A."/>
            <person name="Matute D.R."/>
            <person name="Petrov D.A."/>
        </authorList>
    </citation>
    <scope>NUCLEOTIDE SEQUENCE [LARGE SCALE GENOMIC DNA]</scope>
</reference>
<dbReference type="Proteomes" id="UP001652680">
    <property type="component" value="Unassembled WGS sequence"/>
</dbReference>
<keyword evidence="11" id="KW-1185">Reference proteome</keyword>
<accession>A0A6P4DU24</accession>
<dbReference type="GO" id="GO:0042742">
    <property type="term" value="P:defense response to bacterium"/>
    <property type="evidence" value="ECO:0007669"/>
    <property type="project" value="UniProtKB-KW"/>
</dbReference>
<feature type="domain" description="Glycosyl hydrolases family 22 (GH22)" evidence="9">
    <location>
        <begin position="672"/>
        <end position="690"/>
    </location>
</feature>
<evidence type="ECO:0000256" key="5">
    <source>
        <dbReference type="ARBA" id="ARBA00023295"/>
    </source>
</evidence>
<keyword evidence="8" id="KW-0732">Signal</keyword>
<feature type="chain" id="PRO_5027936787" description="lysozyme" evidence="8">
    <location>
        <begin position="18"/>
        <end position="1394"/>
    </location>
</feature>
<dbReference type="FunFam" id="1.10.530.10:FF:000016">
    <property type="entry name" value="Uncharacterized protein, isoform B"/>
    <property type="match status" value="3"/>
</dbReference>
<dbReference type="EnsemblMetazoa" id="XM_017113526.2">
    <property type="protein sequence ID" value="XP_016969015.1"/>
    <property type="gene ID" value="LOC108037076"/>
</dbReference>
<keyword evidence="3" id="KW-0081">Bacteriolytic enzyme</keyword>
<dbReference type="PANTHER" id="PTHR11407:SF63">
    <property type="entry name" value="LYSOZYME C"/>
    <property type="match status" value="1"/>
</dbReference>
<feature type="domain" description="Glycosyl hydrolases family 22 (GH22)" evidence="9">
    <location>
        <begin position="89"/>
        <end position="107"/>
    </location>
</feature>
<keyword evidence="5" id="KW-0378">Hydrolase</keyword>
<dbReference type="Pfam" id="PF00062">
    <property type="entry name" value="Lys"/>
    <property type="match status" value="4"/>
</dbReference>
<evidence type="ECO:0000256" key="1">
    <source>
        <dbReference type="ARBA" id="ARBA00000632"/>
    </source>
</evidence>
<evidence type="ECO:0000313" key="10">
    <source>
        <dbReference type="EnsemblMetazoa" id="XP_016969015.1"/>
    </source>
</evidence>
<dbReference type="GO" id="GO:0003796">
    <property type="term" value="F:lysozyme activity"/>
    <property type="evidence" value="ECO:0007669"/>
    <property type="project" value="UniProtKB-EC"/>
</dbReference>
<feature type="region of interest" description="Disordered" evidence="7">
    <location>
        <begin position="1056"/>
        <end position="1183"/>
    </location>
</feature>
<feature type="compositionally biased region" description="Low complexity" evidence="7">
    <location>
        <begin position="1056"/>
        <end position="1076"/>
    </location>
</feature>
<dbReference type="PROSITE" id="PS00128">
    <property type="entry name" value="GLYCOSYL_HYDROL_F22_1"/>
    <property type="match status" value="3"/>
</dbReference>
<dbReference type="EC" id="3.2.1.17" evidence="2"/>
<dbReference type="Gene3D" id="1.10.530.10">
    <property type="match status" value="4"/>
</dbReference>
<dbReference type="GeneID" id="108037076"/>
<keyword evidence="5" id="KW-0326">Glycosidase</keyword>
<evidence type="ECO:0000256" key="2">
    <source>
        <dbReference type="ARBA" id="ARBA00012732"/>
    </source>
</evidence>
<feature type="compositionally biased region" description="Low complexity" evidence="7">
    <location>
        <begin position="1221"/>
        <end position="1240"/>
    </location>
</feature>
<dbReference type="SUPFAM" id="SSF53955">
    <property type="entry name" value="Lysozyme-like"/>
    <property type="match status" value="4"/>
</dbReference>
<evidence type="ECO:0000256" key="3">
    <source>
        <dbReference type="ARBA" id="ARBA00022638"/>
    </source>
</evidence>
<feature type="region of interest" description="Disordered" evidence="7">
    <location>
        <begin position="891"/>
        <end position="920"/>
    </location>
</feature>
<dbReference type="SMART" id="SM00263">
    <property type="entry name" value="LYZ1"/>
    <property type="match status" value="4"/>
</dbReference>
<comment type="similarity">
    <text evidence="6">Belongs to the glycosyl hydrolase 22 family.</text>
</comment>
<evidence type="ECO:0000313" key="12">
    <source>
        <dbReference type="RefSeq" id="XP_016969015.1"/>
    </source>
</evidence>
<feature type="region of interest" description="Disordered" evidence="7">
    <location>
        <begin position="1220"/>
        <end position="1255"/>
    </location>
</feature>